<accession>U6KSN9</accession>
<reference evidence="1" key="2">
    <citation type="submission" date="2013-10" db="EMBL/GenBank/DDBJ databases">
        <authorList>
            <person name="Aslett M."/>
        </authorList>
    </citation>
    <scope>NUCLEOTIDE SEQUENCE [LARGE SCALE GENOMIC DNA]</scope>
    <source>
        <strain evidence="1">Houghton</strain>
    </source>
</reference>
<dbReference type="RefSeq" id="XP_013231721.1">
    <property type="nucleotide sequence ID" value="XM_013376267.1"/>
</dbReference>
<evidence type="ECO:0000313" key="2">
    <source>
        <dbReference type="Proteomes" id="UP000030747"/>
    </source>
</evidence>
<dbReference type="GeneID" id="25250339"/>
<sequence length="83" mass="9239">MTESGSPKDVTQLSFEEAGFLQHQPIESIIPFEEWRCSRFGNMRPAVIIDSMEQVTRFNRPQGECGVAGLTDSPLNTAVIENP</sequence>
<dbReference type="EMBL" id="HG675415">
    <property type="protein sequence ID" value="CDJ40971.1"/>
    <property type="molecule type" value="Genomic_DNA"/>
</dbReference>
<name>U6KSN9_EIMTE</name>
<dbReference type="VEuPathDB" id="ToxoDB:ETH_00005655"/>
<keyword evidence="2" id="KW-1185">Reference proteome</keyword>
<dbReference type="Proteomes" id="UP000030747">
    <property type="component" value="Unassembled WGS sequence"/>
</dbReference>
<evidence type="ECO:0000313" key="1">
    <source>
        <dbReference type="EMBL" id="CDJ40971.1"/>
    </source>
</evidence>
<organism evidence="1 2">
    <name type="scientific">Eimeria tenella</name>
    <name type="common">Coccidian parasite</name>
    <dbReference type="NCBI Taxonomy" id="5802"/>
    <lineage>
        <taxon>Eukaryota</taxon>
        <taxon>Sar</taxon>
        <taxon>Alveolata</taxon>
        <taxon>Apicomplexa</taxon>
        <taxon>Conoidasida</taxon>
        <taxon>Coccidia</taxon>
        <taxon>Eucoccidiorida</taxon>
        <taxon>Eimeriorina</taxon>
        <taxon>Eimeriidae</taxon>
        <taxon>Eimeria</taxon>
    </lineage>
</organism>
<proteinExistence type="predicted"/>
<protein>
    <submittedName>
        <fullName evidence="1">Uncharacterized protein</fullName>
    </submittedName>
</protein>
<dbReference type="AlphaFoldDB" id="U6KSN9"/>
<dbReference type="VEuPathDB" id="ToxoDB:ETH2_1203700"/>
<dbReference type="OrthoDB" id="10275502at2759"/>
<reference evidence="1" key="1">
    <citation type="submission" date="2013-10" db="EMBL/GenBank/DDBJ databases">
        <title>Genomic analysis of the causative agents of coccidiosis in chickens.</title>
        <authorList>
            <person name="Reid A.J."/>
            <person name="Blake D."/>
            <person name="Billington K."/>
            <person name="Browne H."/>
            <person name="Dunn M."/>
            <person name="Hung S."/>
            <person name="Kawahara F."/>
            <person name="Miranda-Saavedra D."/>
            <person name="Mourier T."/>
            <person name="Nagra H."/>
            <person name="Otto T.D."/>
            <person name="Rawlings N."/>
            <person name="Sanchez A."/>
            <person name="Sanders M."/>
            <person name="Subramaniam C."/>
            <person name="Tay Y."/>
            <person name="Dear P."/>
            <person name="Doerig C."/>
            <person name="Gruber A."/>
            <person name="Parkinson J."/>
            <person name="Shirley M."/>
            <person name="Wan K.L."/>
            <person name="Berriman M."/>
            <person name="Tomley F."/>
            <person name="Pain A."/>
        </authorList>
    </citation>
    <scope>NUCLEOTIDE SEQUENCE [LARGE SCALE GENOMIC DNA]</scope>
    <source>
        <strain evidence="1">Houghton</strain>
    </source>
</reference>
<gene>
    <name evidence="1" type="ORF">ETH_00005655</name>
</gene>